<dbReference type="RefSeq" id="WP_208651822.1">
    <property type="nucleotide sequence ID" value="NZ_CP036528.1"/>
</dbReference>
<evidence type="ECO:0000259" key="1">
    <source>
        <dbReference type="PROSITE" id="PS51707"/>
    </source>
</evidence>
<dbReference type="PROSITE" id="PS51707">
    <property type="entry name" value="CYTH"/>
    <property type="match status" value="1"/>
</dbReference>
<reference evidence="2 3" key="1">
    <citation type="submission" date="2019-02" db="EMBL/GenBank/DDBJ databases">
        <title>Ureibacillus thermophilus.</title>
        <authorList>
            <person name="Sunny J.S."/>
            <person name="Natarajan A."/>
            <person name="Saleena L.M."/>
        </authorList>
    </citation>
    <scope>NUCLEOTIDE SEQUENCE [LARGE SCALE GENOMIC DNA]</scope>
    <source>
        <strain evidence="2 3">LM102</strain>
    </source>
</reference>
<accession>A0A4P6USA4</accession>
<dbReference type="KEGG" id="uth:DKZ56_05955"/>
<dbReference type="AlphaFoldDB" id="A0A4P6USA4"/>
<sequence length="197" mass="23593">MSQEYEIEFKNVLTKKQYEQLLEEFNIEPHQIHRQVNHYFDTKEWHLKKLSSALRIRQQNQKIVCTLKEQRDEHIHLETTDVLTEQQRDEMLAGKGFAAPSVKERLIQLQVPIEELRLFGTLTTDRVEVPYQDGILVFDHSFYLHCDDYEVEYETKDSSLGREQFLSFLKERNINIQTADKKIARFMKAFQERKGEQ</sequence>
<dbReference type="SUPFAM" id="SSF55154">
    <property type="entry name" value="CYTH-like phosphatases"/>
    <property type="match status" value="1"/>
</dbReference>
<dbReference type="EMBL" id="CP036528">
    <property type="protein sequence ID" value="QBK25435.1"/>
    <property type="molecule type" value="Genomic_DNA"/>
</dbReference>
<evidence type="ECO:0000313" key="3">
    <source>
        <dbReference type="Proteomes" id="UP000291151"/>
    </source>
</evidence>
<evidence type="ECO:0000313" key="2">
    <source>
        <dbReference type="EMBL" id="QBK25435.1"/>
    </source>
</evidence>
<dbReference type="Proteomes" id="UP000291151">
    <property type="component" value="Chromosome"/>
</dbReference>
<dbReference type="CDD" id="cd07762">
    <property type="entry name" value="CYTH-like_Pase_1"/>
    <property type="match status" value="1"/>
</dbReference>
<dbReference type="SMART" id="SM01118">
    <property type="entry name" value="CYTH"/>
    <property type="match status" value="1"/>
</dbReference>
<dbReference type="Pfam" id="PF01928">
    <property type="entry name" value="CYTH"/>
    <property type="match status" value="1"/>
</dbReference>
<keyword evidence="3" id="KW-1185">Reference proteome</keyword>
<feature type="domain" description="CYTH" evidence="1">
    <location>
        <begin position="4"/>
        <end position="193"/>
    </location>
</feature>
<dbReference type="InterPro" id="IPR023577">
    <property type="entry name" value="CYTH_domain"/>
</dbReference>
<gene>
    <name evidence="2" type="ORF">DKZ56_05955</name>
</gene>
<name>A0A4P6USA4_9BACL</name>
<organism evidence="2 3">
    <name type="scientific">Ureibacillus thermophilus</name>
    <dbReference type="NCBI Taxonomy" id="367743"/>
    <lineage>
        <taxon>Bacteria</taxon>
        <taxon>Bacillati</taxon>
        <taxon>Bacillota</taxon>
        <taxon>Bacilli</taxon>
        <taxon>Bacillales</taxon>
        <taxon>Caryophanaceae</taxon>
        <taxon>Ureibacillus</taxon>
    </lineage>
</organism>
<dbReference type="PIRSF" id="PIRSF012526">
    <property type="entry name" value="CYTH_UCP012526"/>
    <property type="match status" value="1"/>
</dbReference>
<protein>
    <submittedName>
        <fullName evidence="2">CYTH domain-containing protein</fullName>
    </submittedName>
</protein>
<dbReference type="InterPro" id="IPR033469">
    <property type="entry name" value="CYTH-like_dom_sf"/>
</dbReference>
<dbReference type="Gene3D" id="2.40.320.10">
    <property type="entry name" value="Hypothetical Protein Pfu-838710-001"/>
    <property type="match status" value="1"/>
</dbReference>
<proteinExistence type="predicted"/>
<dbReference type="InterPro" id="IPR009195">
    <property type="entry name" value="Uncharacterised_YjbK"/>
</dbReference>